<sequence length="70" mass="7573">MLPWVCRRMLRKAICEQRGSGSRQATRRSTGCSLGVRSPKTWQISADRLAGSLTIRVGVAGSEGAAAPWE</sequence>
<dbReference type="KEGG" id="sgm:GCM10017557_81290"/>
<dbReference type="AlphaFoldDB" id="A0A7G1PH38"/>
<dbReference type="EMBL" id="AP023440">
    <property type="protein sequence ID" value="BCL33270.1"/>
    <property type="molecule type" value="Genomic_DNA"/>
</dbReference>
<reference evidence="1 2" key="1">
    <citation type="journal article" date="2014" name="Int. J. Syst. Evol. Microbiol.">
        <title>Complete genome sequence of Corynebacterium casei LMG S-19264T (=DSM 44701T), isolated from a smear-ripened cheese.</title>
        <authorList>
            <consortium name="US DOE Joint Genome Institute (JGI-PGF)"/>
            <person name="Walter F."/>
            <person name="Albersmeier A."/>
            <person name="Kalinowski J."/>
            <person name="Ruckert C."/>
        </authorList>
    </citation>
    <scope>NUCLEOTIDE SEQUENCE [LARGE SCALE GENOMIC DNA]</scope>
    <source>
        <strain evidence="1 2">JCM 4677</strain>
    </source>
</reference>
<dbReference type="Proteomes" id="UP000516444">
    <property type="component" value="Chromosome"/>
</dbReference>
<gene>
    <name evidence="1" type="ORF">GCM10017557_81290</name>
</gene>
<keyword evidence="2" id="KW-1185">Reference proteome</keyword>
<protein>
    <submittedName>
        <fullName evidence="1">Uncharacterized protein</fullName>
    </submittedName>
</protein>
<evidence type="ECO:0000313" key="2">
    <source>
        <dbReference type="Proteomes" id="UP000516444"/>
    </source>
</evidence>
<name>A0A7G1PH38_9ACTN</name>
<proteinExistence type="predicted"/>
<accession>A0A7G1PH38</accession>
<evidence type="ECO:0000313" key="1">
    <source>
        <dbReference type="EMBL" id="BCL33270.1"/>
    </source>
</evidence>
<organism evidence="1 2">
    <name type="scientific">Streptomyces aurantiacus</name>
    <dbReference type="NCBI Taxonomy" id="47760"/>
    <lineage>
        <taxon>Bacteria</taxon>
        <taxon>Bacillati</taxon>
        <taxon>Actinomycetota</taxon>
        <taxon>Actinomycetes</taxon>
        <taxon>Kitasatosporales</taxon>
        <taxon>Streptomycetaceae</taxon>
        <taxon>Streptomyces</taxon>
        <taxon>Streptomyces aurantiacus group</taxon>
    </lineage>
</organism>